<gene>
    <name evidence="1" type="ORF">TNCT_247561</name>
</gene>
<proteinExistence type="predicted"/>
<reference evidence="1" key="1">
    <citation type="submission" date="2020-07" db="EMBL/GenBank/DDBJ databases">
        <title>Multicomponent nature underlies the extraordinary mechanical properties of spider dragline silk.</title>
        <authorList>
            <person name="Kono N."/>
            <person name="Nakamura H."/>
            <person name="Mori M."/>
            <person name="Yoshida Y."/>
            <person name="Ohtoshi R."/>
            <person name="Malay A.D."/>
            <person name="Moran D.A.P."/>
            <person name="Tomita M."/>
            <person name="Numata K."/>
            <person name="Arakawa K."/>
        </authorList>
    </citation>
    <scope>NUCLEOTIDE SEQUENCE</scope>
</reference>
<dbReference type="AlphaFoldDB" id="A0A8X6KT60"/>
<accession>A0A8X6KT60</accession>
<evidence type="ECO:0000313" key="1">
    <source>
        <dbReference type="EMBL" id="GFQ83161.1"/>
    </source>
</evidence>
<sequence length="153" mass="17808">MSNFFFLNILEPSTGHFLNVYVYNGQPFYKATEFGVLMGYRRPLEMIRNFLPVSHLCLRDKLHRPLDSTLVSISKNCRMLTQEEGTELFFKLGRRQHVGSMVWLQVIIEGRVKLSTNNDLSFYFANPIFSCKIPPIFVVDEENGLITFTDFIE</sequence>
<protein>
    <submittedName>
        <fullName evidence="1">Uncharacterized protein</fullName>
    </submittedName>
</protein>
<evidence type="ECO:0000313" key="2">
    <source>
        <dbReference type="Proteomes" id="UP000887116"/>
    </source>
</evidence>
<comment type="caution">
    <text evidence="1">The sequence shown here is derived from an EMBL/GenBank/DDBJ whole genome shotgun (WGS) entry which is preliminary data.</text>
</comment>
<dbReference type="EMBL" id="BMAO01032559">
    <property type="protein sequence ID" value="GFQ83161.1"/>
    <property type="molecule type" value="Genomic_DNA"/>
</dbReference>
<organism evidence="1 2">
    <name type="scientific">Trichonephila clavata</name>
    <name type="common">Joro spider</name>
    <name type="synonym">Nephila clavata</name>
    <dbReference type="NCBI Taxonomy" id="2740835"/>
    <lineage>
        <taxon>Eukaryota</taxon>
        <taxon>Metazoa</taxon>
        <taxon>Ecdysozoa</taxon>
        <taxon>Arthropoda</taxon>
        <taxon>Chelicerata</taxon>
        <taxon>Arachnida</taxon>
        <taxon>Araneae</taxon>
        <taxon>Araneomorphae</taxon>
        <taxon>Entelegynae</taxon>
        <taxon>Araneoidea</taxon>
        <taxon>Nephilidae</taxon>
        <taxon>Trichonephila</taxon>
    </lineage>
</organism>
<keyword evidence="2" id="KW-1185">Reference proteome</keyword>
<dbReference type="Proteomes" id="UP000887116">
    <property type="component" value="Unassembled WGS sequence"/>
</dbReference>
<name>A0A8X6KT60_TRICU</name>